<feature type="domain" description="Caspase family p10" evidence="4">
    <location>
        <begin position="211"/>
        <end position="306"/>
    </location>
</feature>
<dbReference type="SMART" id="SM00115">
    <property type="entry name" value="CASc"/>
    <property type="match status" value="1"/>
</dbReference>
<feature type="compositionally biased region" description="Polar residues" evidence="3">
    <location>
        <begin position="15"/>
        <end position="24"/>
    </location>
</feature>
<evidence type="ECO:0000313" key="6">
    <source>
        <dbReference type="EMBL" id="OQV19986.1"/>
    </source>
</evidence>
<dbReference type="PROSITE" id="PS01122">
    <property type="entry name" value="CASPASE_CYS"/>
    <property type="match status" value="1"/>
</dbReference>
<evidence type="ECO:0000256" key="1">
    <source>
        <dbReference type="ARBA" id="ARBA00010134"/>
    </source>
</evidence>
<keyword evidence="7" id="KW-1185">Reference proteome</keyword>
<dbReference type="PANTHER" id="PTHR10454:SF210">
    <property type="entry name" value="CASPASE-2"/>
    <property type="match status" value="1"/>
</dbReference>
<dbReference type="InterPro" id="IPR011600">
    <property type="entry name" value="Pept_C14_caspase"/>
</dbReference>
<dbReference type="InterPro" id="IPR002138">
    <property type="entry name" value="Pept_C14_p10"/>
</dbReference>
<sequence>MSFFKSGNRAADGSAAQNHKTATQVALPAPTDEAAKCPRKPILQLGKVADRHDLLVYDMNHPRRGLAIIFNNVNYEKAGLDSRKGSEIDVDILKVTLKALGFSVRIHDNLSGKRIRKQLREYAYAEENKTSDCFFAAFLSHGNAGYIRTCDGDIINIDDIVGTFNIDKEIPSPLLKKPKIIVIQACRGEKAQTGEVGAGTPRLHPVVTEQPRQYIAHGADFALVLASASGCKAPRYSTEGSPLIQTLCDALQKYAQTKDMDFSRICTALTYLVATTDEEDVENPEEHDYQTPLLETTLRKLLFLGIKAGGNVKGPCKVEK</sequence>
<dbReference type="PANTHER" id="PTHR10454">
    <property type="entry name" value="CASPASE"/>
    <property type="match status" value="1"/>
</dbReference>
<dbReference type="PROSITE" id="PS50207">
    <property type="entry name" value="CASPASE_P10"/>
    <property type="match status" value="1"/>
</dbReference>
<name>A0A1W0WXT3_HYPEX</name>
<accession>A0A1W0WXT3</accession>
<dbReference type="InterPro" id="IPR015917">
    <property type="entry name" value="Pept_C14A"/>
</dbReference>
<dbReference type="InterPro" id="IPR001309">
    <property type="entry name" value="Pept_C14_p20"/>
</dbReference>
<feature type="domain" description="Caspase family p20" evidence="5">
    <location>
        <begin position="63"/>
        <end position="190"/>
    </location>
</feature>
<evidence type="ECO:0000256" key="3">
    <source>
        <dbReference type="SAM" id="MobiDB-lite"/>
    </source>
</evidence>
<dbReference type="OrthoDB" id="6116485at2759"/>
<reference evidence="7" key="1">
    <citation type="submission" date="2017-01" db="EMBL/GenBank/DDBJ databases">
        <title>Comparative genomics of anhydrobiosis in the tardigrade Hypsibius dujardini.</title>
        <authorList>
            <person name="Yoshida Y."/>
            <person name="Koutsovoulos G."/>
            <person name="Laetsch D."/>
            <person name="Stevens L."/>
            <person name="Kumar S."/>
            <person name="Horikawa D."/>
            <person name="Ishino K."/>
            <person name="Komine S."/>
            <person name="Tomita M."/>
            <person name="Blaxter M."/>
            <person name="Arakawa K."/>
        </authorList>
    </citation>
    <scope>NUCLEOTIDE SEQUENCE [LARGE SCALE GENOMIC DNA]</scope>
    <source>
        <strain evidence="7">Z151</strain>
    </source>
</reference>
<dbReference type="InterPro" id="IPR029030">
    <property type="entry name" value="Caspase-like_dom_sf"/>
</dbReference>
<proteinExistence type="inferred from homology"/>
<dbReference type="GO" id="GO:0004197">
    <property type="term" value="F:cysteine-type endopeptidase activity"/>
    <property type="evidence" value="ECO:0007669"/>
    <property type="project" value="InterPro"/>
</dbReference>
<comment type="similarity">
    <text evidence="1 2">Belongs to the peptidase C14A family.</text>
</comment>
<gene>
    <name evidence="6" type="ORF">BV898_05990</name>
</gene>
<dbReference type="Gene3D" id="3.40.50.1460">
    <property type="match status" value="1"/>
</dbReference>
<dbReference type="Pfam" id="PF00656">
    <property type="entry name" value="Peptidase_C14"/>
    <property type="match status" value="1"/>
</dbReference>
<evidence type="ECO:0000256" key="2">
    <source>
        <dbReference type="RuleBase" id="RU003971"/>
    </source>
</evidence>
<evidence type="ECO:0000259" key="5">
    <source>
        <dbReference type="PROSITE" id="PS50208"/>
    </source>
</evidence>
<dbReference type="SUPFAM" id="SSF52129">
    <property type="entry name" value="Caspase-like"/>
    <property type="match status" value="1"/>
</dbReference>
<evidence type="ECO:0000259" key="4">
    <source>
        <dbReference type="PROSITE" id="PS50207"/>
    </source>
</evidence>
<dbReference type="AlphaFoldDB" id="A0A1W0WXT3"/>
<dbReference type="PRINTS" id="PR00376">
    <property type="entry name" value="IL1BCENZYME"/>
</dbReference>
<comment type="caution">
    <text evidence="6">The sequence shown here is derived from an EMBL/GenBank/DDBJ whole genome shotgun (WGS) entry which is preliminary data.</text>
</comment>
<dbReference type="InterPro" id="IPR002398">
    <property type="entry name" value="Pept_C14"/>
</dbReference>
<dbReference type="PROSITE" id="PS50208">
    <property type="entry name" value="CASPASE_P20"/>
    <property type="match status" value="1"/>
</dbReference>
<protein>
    <submittedName>
        <fullName evidence="6">Caspase</fullName>
    </submittedName>
</protein>
<dbReference type="GO" id="GO:0006508">
    <property type="term" value="P:proteolysis"/>
    <property type="evidence" value="ECO:0007669"/>
    <property type="project" value="InterPro"/>
</dbReference>
<dbReference type="Proteomes" id="UP000192578">
    <property type="component" value="Unassembled WGS sequence"/>
</dbReference>
<organism evidence="6 7">
    <name type="scientific">Hypsibius exemplaris</name>
    <name type="common">Freshwater tardigrade</name>
    <dbReference type="NCBI Taxonomy" id="2072580"/>
    <lineage>
        <taxon>Eukaryota</taxon>
        <taxon>Metazoa</taxon>
        <taxon>Ecdysozoa</taxon>
        <taxon>Tardigrada</taxon>
        <taxon>Eutardigrada</taxon>
        <taxon>Parachela</taxon>
        <taxon>Hypsibioidea</taxon>
        <taxon>Hypsibiidae</taxon>
        <taxon>Hypsibius</taxon>
    </lineage>
</organism>
<dbReference type="EMBL" id="MTYJ01000034">
    <property type="protein sequence ID" value="OQV19986.1"/>
    <property type="molecule type" value="Genomic_DNA"/>
</dbReference>
<evidence type="ECO:0000313" key="7">
    <source>
        <dbReference type="Proteomes" id="UP000192578"/>
    </source>
</evidence>
<dbReference type="InterPro" id="IPR033139">
    <property type="entry name" value="Caspase_cys_AS"/>
</dbReference>
<feature type="region of interest" description="Disordered" evidence="3">
    <location>
        <begin position="1"/>
        <end position="31"/>
    </location>
</feature>